<evidence type="ECO:0000313" key="2">
    <source>
        <dbReference type="Proteomes" id="UP000322234"/>
    </source>
</evidence>
<dbReference type="AlphaFoldDB" id="A0A6B0RY96"/>
<protein>
    <submittedName>
        <fullName evidence="1">Uncharacterized protein</fullName>
    </submittedName>
</protein>
<dbReference type="EMBL" id="VBQZ03000107">
    <property type="protein sequence ID" value="MXQ94201.1"/>
    <property type="molecule type" value="Genomic_DNA"/>
</dbReference>
<comment type="caution">
    <text evidence="1">The sequence shown here is derived from an EMBL/GenBank/DDBJ whole genome shotgun (WGS) entry which is preliminary data.</text>
</comment>
<name>A0A6B0RY96_9CETA</name>
<reference evidence="1" key="1">
    <citation type="submission" date="2019-10" db="EMBL/GenBank/DDBJ databases">
        <title>The sequence and de novo assembly of the wild yak genome.</title>
        <authorList>
            <person name="Liu Y."/>
        </authorList>
    </citation>
    <scope>NUCLEOTIDE SEQUENCE [LARGE SCALE GENOMIC DNA]</scope>
    <source>
        <strain evidence="1">WY2019</strain>
    </source>
</reference>
<evidence type="ECO:0000313" key="1">
    <source>
        <dbReference type="EMBL" id="MXQ94201.1"/>
    </source>
</evidence>
<dbReference type="Proteomes" id="UP000322234">
    <property type="component" value="Unassembled WGS sequence"/>
</dbReference>
<keyword evidence="2" id="KW-1185">Reference proteome</keyword>
<sequence length="188" mass="21366">MKTHPTFRHYGDAHREGVWLHANRQGRAFTFLVCEIHNDAVYGNNSSNGFQNIINIQRNLFIAKLNSRYIMYCTKITAQMWSLTSRLLLIQIDAASEHSQESSFAIMSSGRLLGALKFGHASGRALTRKTGSPSRMGLQHRSPVGHFSFFRVSHSSVSYMYVFLQHFTLAHSTMKVAIRTRHVSVFFA</sequence>
<proteinExistence type="predicted"/>
<gene>
    <name evidence="1" type="ORF">E5288_WYG004038</name>
</gene>
<accession>A0A6B0RY96</accession>
<organism evidence="1 2">
    <name type="scientific">Bos mutus</name>
    <name type="common">wild yak</name>
    <dbReference type="NCBI Taxonomy" id="72004"/>
    <lineage>
        <taxon>Eukaryota</taxon>
        <taxon>Metazoa</taxon>
        <taxon>Chordata</taxon>
        <taxon>Craniata</taxon>
        <taxon>Vertebrata</taxon>
        <taxon>Euteleostomi</taxon>
        <taxon>Mammalia</taxon>
        <taxon>Eutheria</taxon>
        <taxon>Laurasiatheria</taxon>
        <taxon>Artiodactyla</taxon>
        <taxon>Ruminantia</taxon>
        <taxon>Pecora</taxon>
        <taxon>Bovidae</taxon>
        <taxon>Bovinae</taxon>
        <taxon>Bos</taxon>
    </lineage>
</organism>